<dbReference type="EMBL" id="AGCK01000108">
    <property type="protein sequence ID" value="EHM52478.1"/>
    <property type="molecule type" value="Genomic_DNA"/>
</dbReference>
<evidence type="ECO:0000313" key="1">
    <source>
        <dbReference type="EMBL" id="EHM52478.1"/>
    </source>
</evidence>
<dbReference type="RefSeq" id="WP_007490017.1">
    <property type="nucleotide sequence ID" value="NZ_JH417710.1"/>
</dbReference>
<accession>G9YPR0</accession>
<reference evidence="1 2" key="1">
    <citation type="submission" date="2011-08" db="EMBL/GenBank/DDBJ databases">
        <authorList>
            <person name="Weinstock G."/>
            <person name="Sodergren E."/>
            <person name="Clifton S."/>
            <person name="Fulton L."/>
            <person name="Fulton B."/>
            <person name="Courtney L."/>
            <person name="Fronick C."/>
            <person name="Harrison M."/>
            <person name="Strong C."/>
            <person name="Farmer C."/>
            <person name="Delahaunty K."/>
            <person name="Markovic C."/>
            <person name="Hall O."/>
            <person name="Minx P."/>
            <person name="Tomlinson C."/>
            <person name="Mitreva M."/>
            <person name="Hou S."/>
            <person name="Chen J."/>
            <person name="Wollam A."/>
            <person name="Pepin K.H."/>
            <person name="Johnson M."/>
            <person name="Bhonagiri V."/>
            <person name="Zhang X."/>
            <person name="Suruliraj S."/>
            <person name="Warren W."/>
            <person name="Chinwalla A."/>
            <person name="Mardis E.R."/>
            <person name="Wilson R.K."/>
        </authorList>
    </citation>
    <scope>NUCLEOTIDE SEQUENCE [LARGE SCALE GENOMIC DNA]</scope>
    <source>
        <strain evidence="1 2">ATCC 29863</strain>
    </source>
</reference>
<evidence type="ECO:0000313" key="2">
    <source>
        <dbReference type="Proteomes" id="UP000004459"/>
    </source>
</evidence>
<organism evidence="1 2">
    <name type="scientific">Flavonifractor plautii ATCC 29863</name>
    <dbReference type="NCBI Taxonomy" id="411475"/>
    <lineage>
        <taxon>Bacteria</taxon>
        <taxon>Bacillati</taxon>
        <taxon>Bacillota</taxon>
        <taxon>Clostridia</taxon>
        <taxon>Eubacteriales</taxon>
        <taxon>Oscillospiraceae</taxon>
        <taxon>Flavonifractor</taxon>
    </lineage>
</organism>
<proteinExistence type="predicted"/>
<dbReference type="PATRIC" id="fig|411475.3.peg.1301"/>
<name>G9YPR0_FLAPL</name>
<dbReference type="HOGENOM" id="CLU_053808_0_0_9"/>
<gene>
    <name evidence="1" type="ORF">HMPREF0372_01499</name>
</gene>
<dbReference type="Proteomes" id="UP000004459">
    <property type="component" value="Unassembled WGS sequence"/>
</dbReference>
<comment type="caution">
    <text evidence="1">The sequence shown here is derived from an EMBL/GenBank/DDBJ whole genome shotgun (WGS) entry which is preliminary data.</text>
</comment>
<dbReference type="GeneID" id="63973156"/>
<protein>
    <submittedName>
        <fullName evidence="1">Uncharacterized protein</fullName>
    </submittedName>
</protein>
<dbReference type="AlphaFoldDB" id="G9YPR0"/>
<sequence length="357" mass="41374">MDVEKLFNGIAVIVDNEIEKKTSAIYKIKQLIEAKNIPVAVFSEIPQLDVIPALASASFVILDWDYTNGELEVEEGERVTIPGGLVENEEERLIEFIKKLLTDVFVPVFIFTAKQPDTVIDSLKEASLWDDKKTNRIFVKQKIDVDTEEELFSAITEWIKKMPSAYVLKEWERVLRETQNAMFNEFYSYSPNWAQIIWNMLKEDSIENQQEFGDFVTRSLQNRIQNYSFDEASIQSDTPPNIEELRKVVEGERYLSYMEQPAQAYTGDLFKDGSKYYLNIRAQCSLAREADPVVYCIRGKKLKSKDIVSEDIRLTTERELVFSAKKHFSLDQMCEICQDAEKLAEFNRVGLQYILDI</sequence>